<dbReference type="EMBL" id="RRYP01001691">
    <property type="protein sequence ID" value="TNV85609.1"/>
    <property type="molecule type" value="Genomic_DNA"/>
</dbReference>
<dbReference type="Proteomes" id="UP000785679">
    <property type="component" value="Unassembled WGS sequence"/>
</dbReference>
<evidence type="ECO:0000313" key="1">
    <source>
        <dbReference type="EMBL" id="TNV85609.1"/>
    </source>
</evidence>
<proteinExistence type="predicted"/>
<comment type="caution">
    <text evidence="1">The sequence shown here is derived from an EMBL/GenBank/DDBJ whole genome shotgun (WGS) entry which is preliminary data.</text>
</comment>
<sequence>MSLMNLIKNEGLRTNPFCDPQGQVATQSPPSINNMIQQTFNSPFPMQEQPFNSYFPLKKQEKFSKSNKQEASELLKSSTPLKQEVPSIQLPLDLFPNNQKLEFVLPPPKDEEVEIVEAHTLLDRAQEVIQRCQDLIQVFDSSAQRVKAEIGNLQIKAQLVVTNFQSRLENYIKSENHQLTEKDQVRFLCTQNEILKNIKTTLIVFSEKHKIFDDIITSMRQQVRDKRKKAGTFVAGSSTKMESSQYIDVPFQQINITNMVNDEETQYIACNNFLCLSRGVPFGGSQVYRLTYFDQFEYLLTLDFKVSVMTTIEGSSEIVFNDMIYSINEKGLTFKEKVPNIPKVKSIHYSEGRVFYGSDAYSKMYVYDLVQKKLKHYLVRKSHKQGYGIHLINKIPGLADCFLLLEIQRITKLHFNGNEQRQVFEEIFNQPDSKILDFKLLSDHLHLVALTHLHAILTIDHFSGEVIYSLKIEPHSPHSYLSFNLFPEFDLEQKALVFINEDWQQSTAVDIAGNGISVRTTFGFKVVTQLNERTYLGVSERGGLCLVSL</sequence>
<accession>A0A8J8T7W0</accession>
<keyword evidence="2" id="KW-1185">Reference proteome</keyword>
<protein>
    <submittedName>
        <fullName evidence="1">Uncharacterized protein</fullName>
    </submittedName>
</protein>
<reference evidence="1" key="1">
    <citation type="submission" date="2019-06" db="EMBL/GenBank/DDBJ databases">
        <authorList>
            <person name="Zheng W."/>
        </authorList>
    </citation>
    <scope>NUCLEOTIDE SEQUENCE</scope>
    <source>
        <strain evidence="1">QDHG01</strain>
    </source>
</reference>
<name>A0A8J8T7W0_HALGN</name>
<dbReference type="AlphaFoldDB" id="A0A8J8T7W0"/>
<gene>
    <name evidence="1" type="ORF">FGO68_gene13602</name>
</gene>
<organism evidence="1 2">
    <name type="scientific">Halteria grandinella</name>
    <dbReference type="NCBI Taxonomy" id="5974"/>
    <lineage>
        <taxon>Eukaryota</taxon>
        <taxon>Sar</taxon>
        <taxon>Alveolata</taxon>
        <taxon>Ciliophora</taxon>
        <taxon>Intramacronucleata</taxon>
        <taxon>Spirotrichea</taxon>
        <taxon>Stichotrichia</taxon>
        <taxon>Sporadotrichida</taxon>
        <taxon>Halteriidae</taxon>
        <taxon>Halteria</taxon>
    </lineage>
</organism>
<evidence type="ECO:0000313" key="2">
    <source>
        <dbReference type="Proteomes" id="UP000785679"/>
    </source>
</evidence>